<evidence type="ECO:0000313" key="7">
    <source>
        <dbReference type="EMBL" id="PKV77149.1"/>
    </source>
</evidence>
<feature type="domain" description="HTH tetR-type" evidence="6">
    <location>
        <begin position="10"/>
        <end position="70"/>
    </location>
</feature>
<dbReference type="Pfam" id="PF13977">
    <property type="entry name" value="TetR_C_6"/>
    <property type="match status" value="1"/>
</dbReference>
<reference evidence="7 8" key="1">
    <citation type="submission" date="2017-12" db="EMBL/GenBank/DDBJ databases">
        <title>Sequencing the genomes of 1000 Actinobacteria strains.</title>
        <authorList>
            <person name="Klenk H.-P."/>
        </authorList>
    </citation>
    <scope>NUCLEOTIDE SEQUENCE [LARGE SCALE GENOMIC DNA]</scope>
    <source>
        <strain evidence="7 8">DSM 44489</strain>
    </source>
</reference>
<dbReference type="EMBL" id="PJMW01000002">
    <property type="protein sequence ID" value="PKV77149.1"/>
    <property type="molecule type" value="Genomic_DNA"/>
</dbReference>
<dbReference type="OrthoDB" id="7252896at2"/>
<dbReference type="PRINTS" id="PR00455">
    <property type="entry name" value="HTHTETR"/>
</dbReference>
<name>A0A2N3V6A9_9NOCA</name>
<keyword evidence="1" id="KW-0678">Repressor</keyword>
<evidence type="ECO:0000256" key="3">
    <source>
        <dbReference type="ARBA" id="ARBA00023125"/>
    </source>
</evidence>
<keyword evidence="4" id="KW-0804">Transcription</keyword>
<sequence length="203" mass="23240">MPKGPTKRRPETRARMLDAAMEVFAEVGFGGATIDMICRRAGYTTGAFYSNFSSKDELFYALFDAHASRALDRLVERLSHLDDTEELTARHTAMLWGDLEPEERTWYLVSTEFTLYAIRNPDAARTLADHDAEVRTEIVRVLTMLFERMRRRPTVDLDELARLMVAVREGGLAQSLVEPDRLPHGTLERRFIFELLEQSSTPT</sequence>
<dbReference type="AlphaFoldDB" id="A0A2N3V6A9"/>
<evidence type="ECO:0000259" key="6">
    <source>
        <dbReference type="PROSITE" id="PS50977"/>
    </source>
</evidence>
<accession>A0A2N3V6A9</accession>
<dbReference type="InterPro" id="IPR036271">
    <property type="entry name" value="Tet_transcr_reg_TetR-rel_C_sf"/>
</dbReference>
<evidence type="ECO:0000256" key="5">
    <source>
        <dbReference type="PROSITE-ProRule" id="PRU00335"/>
    </source>
</evidence>
<dbReference type="InterPro" id="IPR001647">
    <property type="entry name" value="HTH_TetR"/>
</dbReference>
<dbReference type="GO" id="GO:0003677">
    <property type="term" value="F:DNA binding"/>
    <property type="evidence" value="ECO:0007669"/>
    <property type="project" value="UniProtKB-UniRule"/>
</dbReference>
<dbReference type="Gene3D" id="1.10.10.60">
    <property type="entry name" value="Homeodomain-like"/>
    <property type="match status" value="1"/>
</dbReference>
<dbReference type="PROSITE" id="PS50977">
    <property type="entry name" value="HTH_TETR_2"/>
    <property type="match status" value="1"/>
</dbReference>
<dbReference type="Gene3D" id="1.10.357.10">
    <property type="entry name" value="Tetracycline Repressor, domain 2"/>
    <property type="match status" value="1"/>
</dbReference>
<keyword evidence="3 5" id="KW-0238">DNA-binding</keyword>
<feature type="DNA-binding region" description="H-T-H motif" evidence="5">
    <location>
        <begin position="33"/>
        <end position="52"/>
    </location>
</feature>
<dbReference type="SUPFAM" id="SSF46689">
    <property type="entry name" value="Homeodomain-like"/>
    <property type="match status" value="1"/>
</dbReference>
<keyword evidence="2" id="KW-0805">Transcription regulation</keyword>
<gene>
    <name evidence="7" type="ORF">ATK86_1478</name>
</gene>
<comment type="caution">
    <text evidence="7">The sequence shown here is derived from an EMBL/GenBank/DDBJ whole genome shotgun (WGS) entry which is preliminary data.</text>
</comment>
<dbReference type="InterPro" id="IPR039538">
    <property type="entry name" value="BetI_C"/>
</dbReference>
<proteinExistence type="predicted"/>
<evidence type="ECO:0000313" key="8">
    <source>
        <dbReference type="Proteomes" id="UP000233766"/>
    </source>
</evidence>
<dbReference type="InterPro" id="IPR009057">
    <property type="entry name" value="Homeodomain-like_sf"/>
</dbReference>
<keyword evidence="8" id="KW-1185">Reference proteome</keyword>
<evidence type="ECO:0000256" key="2">
    <source>
        <dbReference type="ARBA" id="ARBA00023015"/>
    </source>
</evidence>
<dbReference type="PANTHER" id="PTHR47506">
    <property type="entry name" value="TRANSCRIPTIONAL REGULATORY PROTEIN"/>
    <property type="match status" value="1"/>
</dbReference>
<evidence type="ECO:0000256" key="1">
    <source>
        <dbReference type="ARBA" id="ARBA00022491"/>
    </source>
</evidence>
<dbReference type="RefSeq" id="WP_101463876.1">
    <property type="nucleotide sequence ID" value="NZ_PJMW01000002.1"/>
</dbReference>
<dbReference type="Proteomes" id="UP000233766">
    <property type="component" value="Unassembled WGS sequence"/>
</dbReference>
<dbReference type="Pfam" id="PF00440">
    <property type="entry name" value="TetR_N"/>
    <property type="match status" value="1"/>
</dbReference>
<evidence type="ECO:0000256" key="4">
    <source>
        <dbReference type="ARBA" id="ARBA00023163"/>
    </source>
</evidence>
<organism evidence="7 8">
    <name type="scientific">Nocardia fluminea</name>
    <dbReference type="NCBI Taxonomy" id="134984"/>
    <lineage>
        <taxon>Bacteria</taxon>
        <taxon>Bacillati</taxon>
        <taxon>Actinomycetota</taxon>
        <taxon>Actinomycetes</taxon>
        <taxon>Mycobacteriales</taxon>
        <taxon>Nocardiaceae</taxon>
        <taxon>Nocardia</taxon>
    </lineage>
</organism>
<protein>
    <submittedName>
        <fullName evidence="7">TetR family transcriptional regulator</fullName>
    </submittedName>
</protein>
<dbReference type="SUPFAM" id="SSF48498">
    <property type="entry name" value="Tetracyclin repressor-like, C-terminal domain"/>
    <property type="match status" value="1"/>
</dbReference>
<dbReference type="PANTHER" id="PTHR47506:SF6">
    <property type="entry name" value="HTH-TYPE TRANSCRIPTIONAL REPRESSOR NEMR"/>
    <property type="match status" value="1"/>
</dbReference>